<feature type="transmembrane region" description="Helical" evidence="1">
    <location>
        <begin position="240"/>
        <end position="260"/>
    </location>
</feature>
<evidence type="ECO:0000256" key="1">
    <source>
        <dbReference type="SAM" id="Phobius"/>
    </source>
</evidence>
<feature type="transmembrane region" description="Helical" evidence="1">
    <location>
        <begin position="214"/>
        <end position="234"/>
    </location>
</feature>
<feature type="transmembrane region" description="Helical" evidence="1">
    <location>
        <begin position="148"/>
        <end position="168"/>
    </location>
</feature>
<dbReference type="InterPro" id="IPR011701">
    <property type="entry name" value="MFS"/>
</dbReference>
<proteinExistence type="predicted"/>
<feature type="transmembrane region" description="Helical" evidence="1">
    <location>
        <begin position="304"/>
        <end position="326"/>
    </location>
</feature>
<dbReference type="Proteomes" id="UP000486351">
    <property type="component" value="Unassembled WGS sequence"/>
</dbReference>
<dbReference type="AlphaFoldDB" id="A0A6G0S3V7"/>
<keyword evidence="1" id="KW-0812">Transmembrane</keyword>
<feature type="transmembrane region" description="Helical" evidence="1">
    <location>
        <begin position="433"/>
        <end position="451"/>
    </location>
</feature>
<dbReference type="Pfam" id="PF07690">
    <property type="entry name" value="MFS_1"/>
    <property type="match status" value="1"/>
</dbReference>
<evidence type="ECO:0008006" key="4">
    <source>
        <dbReference type="Google" id="ProtNLM"/>
    </source>
</evidence>
<dbReference type="InterPro" id="IPR036259">
    <property type="entry name" value="MFS_trans_sf"/>
</dbReference>
<gene>
    <name evidence="2" type="ORF">PF008_g7556</name>
</gene>
<keyword evidence="1" id="KW-0472">Membrane</keyword>
<keyword evidence="1" id="KW-1133">Transmembrane helix</keyword>
<dbReference type="SUPFAM" id="SSF103473">
    <property type="entry name" value="MFS general substrate transporter"/>
    <property type="match status" value="1"/>
</dbReference>
<dbReference type="InterPro" id="IPR050327">
    <property type="entry name" value="Proton-linked_MCT"/>
</dbReference>
<organism evidence="2 3">
    <name type="scientific">Phytophthora fragariae</name>
    <dbReference type="NCBI Taxonomy" id="53985"/>
    <lineage>
        <taxon>Eukaryota</taxon>
        <taxon>Sar</taxon>
        <taxon>Stramenopiles</taxon>
        <taxon>Oomycota</taxon>
        <taxon>Peronosporomycetes</taxon>
        <taxon>Peronosporales</taxon>
        <taxon>Peronosporaceae</taxon>
        <taxon>Phytophthora</taxon>
    </lineage>
</organism>
<evidence type="ECO:0000313" key="3">
    <source>
        <dbReference type="Proteomes" id="UP000486351"/>
    </source>
</evidence>
<dbReference type="GO" id="GO:0022857">
    <property type="term" value="F:transmembrane transporter activity"/>
    <property type="evidence" value="ECO:0007669"/>
    <property type="project" value="InterPro"/>
</dbReference>
<name>A0A6G0S3V7_9STRA</name>
<reference evidence="2 3" key="1">
    <citation type="submission" date="2018-09" db="EMBL/GenBank/DDBJ databases">
        <title>Genomic investigation of the strawberry pathogen Phytophthora fragariae indicates pathogenicity is determined by transcriptional variation in three key races.</title>
        <authorList>
            <person name="Adams T.M."/>
            <person name="Armitage A.D."/>
            <person name="Sobczyk M.K."/>
            <person name="Bates H.J."/>
            <person name="Dunwell J.M."/>
            <person name="Nellist C.F."/>
            <person name="Harrison R.J."/>
        </authorList>
    </citation>
    <scope>NUCLEOTIDE SEQUENCE [LARGE SCALE GENOMIC DNA]</scope>
    <source>
        <strain evidence="2 3">NOV-77</strain>
    </source>
</reference>
<feature type="transmembrane region" description="Helical" evidence="1">
    <location>
        <begin position="272"/>
        <end position="292"/>
    </location>
</feature>
<comment type="caution">
    <text evidence="2">The sequence shown here is derived from an EMBL/GenBank/DDBJ whole genome shotgun (WGS) entry which is preliminary data.</text>
</comment>
<feature type="transmembrane region" description="Helical" evidence="1">
    <location>
        <begin position="529"/>
        <end position="551"/>
    </location>
</feature>
<feature type="transmembrane region" description="Helical" evidence="1">
    <location>
        <begin position="571"/>
        <end position="592"/>
    </location>
</feature>
<protein>
    <recommendedName>
        <fullName evidence="4">Major facilitator superfamily (MFS) profile domain-containing protein</fullName>
    </recommendedName>
</protein>
<feature type="transmembrane region" description="Helical" evidence="1">
    <location>
        <begin position="188"/>
        <end position="207"/>
    </location>
</feature>
<accession>A0A6G0S3V7</accession>
<dbReference type="EMBL" id="QXFY01000322">
    <property type="protein sequence ID" value="KAE9348000.1"/>
    <property type="molecule type" value="Genomic_DNA"/>
</dbReference>
<feature type="transmembrane region" description="Helical" evidence="1">
    <location>
        <begin position="472"/>
        <end position="492"/>
    </location>
</feature>
<dbReference type="Gene3D" id="1.20.1250.20">
    <property type="entry name" value="MFS general substrate transporter like domains"/>
    <property type="match status" value="2"/>
</dbReference>
<dbReference type="PANTHER" id="PTHR11360">
    <property type="entry name" value="MONOCARBOXYLATE TRANSPORTER"/>
    <property type="match status" value="1"/>
</dbReference>
<sequence length="633" mass="69100">MGGVVGGITFNDTYGNQIADGSDIHEAIFGRHIVSIDSIIEGKQEPKKEEPLAGNGVVGPQEQQTQFTQVVDAHSSTDLLSASFNRMKAKSNKTCIQSVQTAIASHWTVPRKPCSPEQYDAEEWLFTFYLGKDRYYSAHCLRFSRWHLFFASFLVQFCIGSLYSWSVFNKPIDNYVFKDPKAGYAVNAFYTAVGVFGTTTAIMGPWIERNGPRYGVVLGTTSFLLGHVIVAIGVAYKEIAAVYVGYGLFGGFGMGLCYIAPVSALQKWFPDYRGAAAGFAVAGYGAGAVAWAKVYRPCIEAVGVSSTFLVVGCAMASTMYLCAIVLRTPHLEFTVGGLNIHGEVVDEPVTVTDCEDQTTSKYQYESTASDNEIDFIISTNAQVRKLSLIDAIKSPDFLCMYLMFFANQIYGLVVLSKLSNMCTDIFGRSGDEAANIVSINGVFNCFGRLFFSLASDLVARSFNIEHAFARKCVFYTTLMLQVAIVGTTPMLIRKNQYTAFVIEIFVLTASYGGGFGTIPAFLTDMFGAFNIGAMHGLILTAWSIGGVVGGITFNNAYSRQIAAGVSISDAYVSTVNDIFVLILVGLAVLFFVRTNAMDRFESGYHFSIFGRRVISIKGKDEHPKKADPMGQII</sequence>
<feature type="transmembrane region" description="Helical" evidence="1">
    <location>
        <begin position="394"/>
        <end position="413"/>
    </location>
</feature>
<evidence type="ECO:0000313" key="2">
    <source>
        <dbReference type="EMBL" id="KAE9348000.1"/>
    </source>
</evidence>
<dbReference type="PANTHER" id="PTHR11360:SF317">
    <property type="entry name" value="MAJOR FACILITATOR SUPERFAMILY (MFS) PROFILE DOMAIN-CONTAINING PROTEIN-RELATED"/>
    <property type="match status" value="1"/>
</dbReference>
<feature type="transmembrane region" description="Helical" evidence="1">
    <location>
        <begin position="498"/>
        <end position="522"/>
    </location>
</feature>